<keyword evidence="6" id="KW-1185">Reference proteome</keyword>
<gene>
    <name evidence="5" type="ORF">NEZAVI_LOCUS2473</name>
</gene>
<dbReference type="GO" id="GO:0008010">
    <property type="term" value="F:structural constituent of chitin-based larval cuticle"/>
    <property type="evidence" value="ECO:0007669"/>
    <property type="project" value="TreeGrafter"/>
</dbReference>
<proteinExistence type="predicted"/>
<protein>
    <submittedName>
        <fullName evidence="5">Uncharacterized protein</fullName>
    </submittedName>
</protein>
<dbReference type="PROSITE" id="PS51155">
    <property type="entry name" value="CHIT_BIND_RR_2"/>
    <property type="match status" value="1"/>
</dbReference>
<dbReference type="Pfam" id="PF00379">
    <property type="entry name" value="Chitin_bind_4"/>
    <property type="match status" value="1"/>
</dbReference>
<dbReference type="EMBL" id="OV725077">
    <property type="protein sequence ID" value="CAH1391454.1"/>
    <property type="molecule type" value="Genomic_DNA"/>
</dbReference>
<keyword evidence="4" id="KW-0732">Signal</keyword>
<evidence type="ECO:0000313" key="6">
    <source>
        <dbReference type="Proteomes" id="UP001152798"/>
    </source>
</evidence>
<evidence type="ECO:0000256" key="1">
    <source>
        <dbReference type="ARBA" id="ARBA00022460"/>
    </source>
</evidence>
<dbReference type="PRINTS" id="PR00947">
    <property type="entry name" value="CUTICLE"/>
</dbReference>
<keyword evidence="1 2" id="KW-0193">Cuticle</keyword>
<dbReference type="InterPro" id="IPR050468">
    <property type="entry name" value="Cuticle_Struct_Prot"/>
</dbReference>
<dbReference type="OrthoDB" id="6379191at2759"/>
<dbReference type="Proteomes" id="UP001152798">
    <property type="component" value="Chromosome 1"/>
</dbReference>
<accession>A0A9P0GXI2</accession>
<dbReference type="GO" id="GO:0062129">
    <property type="term" value="C:chitin-based extracellular matrix"/>
    <property type="evidence" value="ECO:0007669"/>
    <property type="project" value="TreeGrafter"/>
</dbReference>
<organism evidence="5 6">
    <name type="scientific">Nezara viridula</name>
    <name type="common">Southern green stink bug</name>
    <name type="synonym">Cimex viridulus</name>
    <dbReference type="NCBI Taxonomy" id="85310"/>
    <lineage>
        <taxon>Eukaryota</taxon>
        <taxon>Metazoa</taxon>
        <taxon>Ecdysozoa</taxon>
        <taxon>Arthropoda</taxon>
        <taxon>Hexapoda</taxon>
        <taxon>Insecta</taxon>
        <taxon>Pterygota</taxon>
        <taxon>Neoptera</taxon>
        <taxon>Paraneoptera</taxon>
        <taxon>Hemiptera</taxon>
        <taxon>Heteroptera</taxon>
        <taxon>Panheteroptera</taxon>
        <taxon>Pentatomomorpha</taxon>
        <taxon>Pentatomoidea</taxon>
        <taxon>Pentatomidae</taxon>
        <taxon>Pentatominae</taxon>
        <taxon>Nezara</taxon>
    </lineage>
</organism>
<sequence length="122" mass="13254">MKAILCLVFLGSALAATRLRRQVYNQDPKQAPIVAYQNDVSFDGNYVYNYQTGNGISAQSEGSLKNRGQKDLEAQTARGSYSYTAPDGQVFTVNWYADETGYHAEGAHLPTPPPAAASSFRG</sequence>
<evidence type="ECO:0000256" key="2">
    <source>
        <dbReference type="PROSITE-ProRule" id="PRU00497"/>
    </source>
</evidence>
<reference evidence="5" key="1">
    <citation type="submission" date="2022-01" db="EMBL/GenBank/DDBJ databases">
        <authorList>
            <person name="King R."/>
        </authorList>
    </citation>
    <scope>NUCLEOTIDE SEQUENCE</scope>
</reference>
<dbReference type="PANTHER" id="PTHR10380:SF173">
    <property type="entry name" value="CUTICULAR PROTEIN 47EF, ISOFORM C-RELATED"/>
    <property type="match status" value="1"/>
</dbReference>
<dbReference type="InterPro" id="IPR000618">
    <property type="entry name" value="Insect_cuticle"/>
</dbReference>
<evidence type="ECO:0000313" key="5">
    <source>
        <dbReference type="EMBL" id="CAH1391454.1"/>
    </source>
</evidence>
<dbReference type="PANTHER" id="PTHR10380">
    <property type="entry name" value="CUTICLE PROTEIN"/>
    <property type="match status" value="1"/>
</dbReference>
<dbReference type="AlphaFoldDB" id="A0A9P0GXI2"/>
<feature type="chain" id="PRO_5040185948" evidence="4">
    <location>
        <begin position="16"/>
        <end position="122"/>
    </location>
</feature>
<evidence type="ECO:0000256" key="4">
    <source>
        <dbReference type="SAM" id="SignalP"/>
    </source>
</evidence>
<evidence type="ECO:0000256" key="3">
    <source>
        <dbReference type="SAM" id="MobiDB-lite"/>
    </source>
</evidence>
<feature type="region of interest" description="Disordered" evidence="3">
    <location>
        <begin position="103"/>
        <end position="122"/>
    </location>
</feature>
<feature type="signal peptide" evidence="4">
    <location>
        <begin position="1"/>
        <end position="15"/>
    </location>
</feature>
<name>A0A9P0GXI2_NEZVI</name>